<organism evidence="6 7">
    <name type="scientific">Campylobacter corcagiensis</name>
    <dbReference type="NCBI Taxonomy" id="1448857"/>
    <lineage>
        <taxon>Bacteria</taxon>
        <taxon>Pseudomonadati</taxon>
        <taxon>Campylobacterota</taxon>
        <taxon>Epsilonproteobacteria</taxon>
        <taxon>Campylobacterales</taxon>
        <taxon>Campylobacteraceae</taxon>
        <taxon>Campylobacter</taxon>
    </lineage>
</organism>
<evidence type="ECO:0000256" key="1">
    <source>
        <dbReference type="ARBA" id="ARBA00022676"/>
    </source>
</evidence>
<name>A0A7M1LDW7_9BACT</name>
<dbReference type="InterPro" id="IPR011910">
    <property type="entry name" value="RfaF"/>
</dbReference>
<dbReference type="PANTHER" id="PTHR30160:SF7">
    <property type="entry name" value="ADP-HEPTOSE--LPS HEPTOSYLTRANSFERASE 2"/>
    <property type="match status" value="1"/>
</dbReference>
<dbReference type="InterPro" id="IPR002201">
    <property type="entry name" value="Glyco_trans_9"/>
</dbReference>
<comment type="catalytic activity">
    <reaction evidence="5">
        <text>an L-alpha-D-Hep-(1-&gt;5)-[alpha-Kdo-(2-&gt;4)]-alpha-Kdo-(2-&gt;6)-lipid A + ADP-L-glycero-beta-D-manno-heptose = an L-alpha-D-Hep-(1-&gt;3)-L-alpha-D-Hep-(1-&gt;5)-[alpha-Kdo-(2-&gt;4)]-alpha-Kdo-(2-&gt;6)-lipid A + ADP + H(+)</text>
        <dbReference type="Rhea" id="RHEA:74071"/>
        <dbReference type="ChEBI" id="CHEBI:15378"/>
        <dbReference type="ChEBI" id="CHEBI:61506"/>
        <dbReference type="ChEBI" id="CHEBI:193068"/>
        <dbReference type="ChEBI" id="CHEBI:193069"/>
        <dbReference type="ChEBI" id="CHEBI:456216"/>
        <dbReference type="EC" id="2.4.99.24"/>
    </reaction>
</comment>
<comment type="similarity">
    <text evidence="3">Belongs to the glycosyltransferase 9 family.</text>
</comment>
<evidence type="ECO:0000313" key="7">
    <source>
        <dbReference type="Proteomes" id="UP000594749"/>
    </source>
</evidence>
<dbReference type="AlphaFoldDB" id="A0A7M1LDW7"/>
<dbReference type="Pfam" id="PF01075">
    <property type="entry name" value="Glyco_transf_9"/>
    <property type="match status" value="1"/>
</dbReference>
<evidence type="ECO:0000256" key="4">
    <source>
        <dbReference type="ARBA" id="ARBA00044042"/>
    </source>
</evidence>
<evidence type="ECO:0000256" key="3">
    <source>
        <dbReference type="ARBA" id="ARBA00043995"/>
    </source>
</evidence>
<sequence length="315" mass="36019">MKIFIELPTWLGDGVMASMAVENIALNFPKAKITFFGSFASTSLYQNHPNLEKIVIDESKKTKFRYIKLYQTIKSFDKFDIAISFRSHFATKFSMFFLKAKKKYIFDKNSYQGHQAEKYLDFVTKSLNLDQKQSELKLYFKPKIFSKKTLGLNPGASYGSAKRWYPSYFAEVATALSKEYDILIFGTKNEAKICNEIADILKEKNINFINLCGKTSIQELCQNIAGLSLFITNDSGPMHIAASYKTPTIALFGPTRWFETSPYKNSKSKIVRLDLACMPCMKRTCPIKTHKCMKNLTPDMVLKAYKELNLTSINP</sequence>
<dbReference type="Proteomes" id="UP000594749">
    <property type="component" value="Chromosome"/>
</dbReference>
<accession>A0A7M1LDW7</accession>
<evidence type="ECO:0000256" key="2">
    <source>
        <dbReference type="ARBA" id="ARBA00022679"/>
    </source>
</evidence>
<dbReference type="Gene3D" id="3.40.50.2000">
    <property type="entry name" value="Glycogen Phosphorylase B"/>
    <property type="match status" value="2"/>
</dbReference>
<dbReference type="PANTHER" id="PTHR30160">
    <property type="entry name" value="TETRAACYLDISACCHARIDE 4'-KINASE-RELATED"/>
    <property type="match status" value="1"/>
</dbReference>
<keyword evidence="1" id="KW-0328">Glycosyltransferase</keyword>
<keyword evidence="2 6" id="KW-0808">Transferase</keyword>
<protein>
    <recommendedName>
        <fullName evidence="4">lipopolysaccharide heptosyltransferase II</fullName>
        <ecNumber evidence="4">2.4.99.24</ecNumber>
    </recommendedName>
</protein>
<dbReference type="CDD" id="cd03789">
    <property type="entry name" value="GT9_LPS_heptosyltransferase"/>
    <property type="match status" value="1"/>
</dbReference>
<gene>
    <name evidence="6" type="primary">waaF</name>
    <name evidence="6" type="ORF">IMC76_05980</name>
</gene>
<dbReference type="EC" id="2.4.99.24" evidence="4"/>
<dbReference type="NCBIfam" id="TIGR02195">
    <property type="entry name" value="heptsyl_trn_II"/>
    <property type="match status" value="1"/>
</dbReference>
<dbReference type="GO" id="GO:0009244">
    <property type="term" value="P:lipopolysaccharide core region biosynthetic process"/>
    <property type="evidence" value="ECO:0007669"/>
    <property type="project" value="TreeGrafter"/>
</dbReference>
<proteinExistence type="inferred from homology"/>
<evidence type="ECO:0000313" key="6">
    <source>
        <dbReference type="EMBL" id="QOQ86767.1"/>
    </source>
</evidence>
<keyword evidence="7" id="KW-1185">Reference proteome</keyword>
<dbReference type="GO" id="GO:0008713">
    <property type="term" value="F:ADP-heptose-lipopolysaccharide heptosyltransferase activity"/>
    <property type="evidence" value="ECO:0007669"/>
    <property type="project" value="UniProtKB-EC"/>
</dbReference>
<dbReference type="EMBL" id="CP063078">
    <property type="protein sequence ID" value="QOQ86767.1"/>
    <property type="molecule type" value="Genomic_DNA"/>
</dbReference>
<dbReference type="SUPFAM" id="SSF53756">
    <property type="entry name" value="UDP-Glycosyltransferase/glycogen phosphorylase"/>
    <property type="match status" value="1"/>
</dbReference>
<dbReference type="GO" id="GO:0005829">
    <property type="term" value="C:cytosol"/>
    <property type="evidence" value="ECO:0007669"/>
    <property type="project" value="TreeGrafter"/>
</dbReference>
<dbReference type="RefSeq" id="WP_025803226.1">
    <property type="nucleotide sequence ID" value="NZ_CP053842.1"/>
</dbReference>
<dbReference type="OrthoDB" id="9797795at2"/>
<evidence type="ECO:0000256" key="5">
    <source>
        <dbReference type="ARBA" id="ARBA00047503"/>
    </source>
</evidence>
<dbReference type="InterPro" id="IPR051199">
    <property type="entry name" value="LPS_LOS_Heptosyltrfase"/>
</dbReference>
<reference evidence="6 7" key="1">
    <citation type="submission" date="2020-10" db="EMBL/GenBank/DDBJ databases">
        <title>Campylobacter and Helicobacter PacBio genomes.</title>
        <authorList>
            <person name="Lane C."/>
        </authorList>
    </citation>
    <scope>NUCLEOTIDE SEQUENCE [LARGE SCALE GENOMIC DNA]</scope>
    <source>
        <strain evidence="6 7">2016D-0077</strain>
    </source>
</reference>